<dbReference type="PROSITE" id="PS50071">
    <property type="entry name" value="HOMEOBOX_2"/>
    <property type="match status" value="1"/>
</dbReference>
<dbReference type="PANTHER" id="PTHR24335">
    <property type="entry name" value="MOTOR NEURON AND PANCREAS HOMEOBOX PROTEIN"/>
    <property type="match status" value="1"/>
</dbReference>
<feature type="DNA-binding region" description="Homeobox" evidence="5">
    <location>
        <begin position="94"/>
        <end position="153"/>
    </location>
</feature>
<dbReference type="GO" id="GO:0048812">
    <property type="term" value="P:neuron projection morphogenesis"/>
    <property type="evidence" value="ECO:0007669"/>
    <property type="project" value="TreeGrafter"/>
</dbReference>
<accession>A0AAW0UUU8</accession>
<evidence type="ECO:0000256" key="3">
    <source>
        <dbReference type="ARBA" id="ARBA00023155"/>
    </source>
</evidence>
<dbReference type="Proteomes" id="UP001487740">
    <property type="component" value="Unassembled WGS sequence"/>
</dbReference>
<dbReference type="GO" id="GO:1990837">
    <property type="term" value="F:sequence-specific double-stranded DNA binding"/>
    <property type="evidence" value="ECO:0007669"/>
    <property type="project" value="TreeGrafter"/>
</dbReference>
<dbReference type="GO" id="GO:0000981">
    <property type="term" value="F:DNA-binding transcription factor activity, RNA polymerase II-specific"/>
    <property type="evidence" value="ECO:0007669"/>
    <property type="project" value="InterPro"/>
</dbReference>
<evidence type="ECO:0000259" key="8">
    <source>
        <dbReference type="PROSITE" id="PS50071"/>
    </source>
</evidence>
<feature type="region of interest" description="Disordered" evidence="7">
    <location>
        <begin position="1"/>
        <end position="37"/>
    </location>
</feature>
<dbReference type="GO" id="GO:0005634">
    <property type="term" value="C:nucleus"/>
    <property type="evidence" value="ECO:0007669"/>
    <property type="project" value="UniProtKB-SubCell"/>
</dbReference>
<evidence type="ECO:0000313" key="9">
    <source>
        <dbReference type="EMBL" id="KAK8402968.1"/>
    </source>
</evidence>
<sequence>MAPPSCDPRLPGWAKGQGEGEEQGGTGRNRERRKSLVTDTEETQLNYYNDVQCLPIASRRGSGGSGVLVHSVPPRISADNLFYSMGQHSLLGKTRRPRTAFTSQQLLELEKHFRENKYLSRPKRFEVATSLMLTETQVKIWFQNRRMKWKRSKKALTDTRKDGRKDGKENSGGKEERGTVTGGGSGGGGKDSSTGDVGVTAAHDTSLSGGVESEDEIDVQEDTVGGEDGVRGVVVGGGRGEEAMSPGSPSQPAESSSSAAPSPDPRRYEVMYDPSTTTPAPSTPRPSRGAAPPGSPHRHIRVRGLLHVLGAVPARATLRRPPHKAAT</sequence>
<proteinExistence type="predicted"/>
<dbReference type="PRINTS" id="PR00024">
    <property type="entry name" value="HOMEOBOX"/>
</dbReference>
<dbReference type="InterPro" id="IPR042768">
    <property type="entry name" value="MNX1/Ceh-12"/>
</dbReference>
<keyword evidence="4 5" id="KW-0539">Nucleus</keyword>
<name>A0AAW0UUU8_SCYPA</name>
<feature type="compositionally biased region" description="Low complexity" evidence="7">
    <location>
        <begin position="274"/>
        <end position="292"/>
    </location>
</feature>
<dbReference type="EMBL" id="JARAKH010000007">
    <property type="protein sequence ID" value="KAK8402968.1"/>
    <property type="molecule type" value="Genomic_DNA"/>
</dbReference>
<keyword evidence="3 5" id="KW-0371">Homeobox</keyword>
<dbReference type="InterPro" id="IPR001356">
    <property type="entry name" value="HD"/>
</dbReference>
<dbReference type="InterPro" id="IPR020479">
    <property type="entry name" value="HD_metazoa"/>
</dbReference>
<comment type="subcellular location">
    <subcellularLocation>
        <location evidence="1 5 6">Nucleus</location>
    </subcellularLocation>
</comment>
<dbReference type="InterPro" id="IPR009057">
    <property type="entry name" value="Homeodomain-like_sf"/>
</dbReference>
<evidence type="ECO:0000256" key="6">
    <source>
        <dbReference type="RuleBase" id="RU000682"/>
    </source>
</evidence>
<dbReference type="SMART" id="SM00389">
    <property type="entry name" value="HOX"/>
    <property type="match status" value="1"/>
</dbReference>
<organism evidence="9 10">
    <name type="scientific">Scylla paramamosain</name>
    <name type="common">Mud crab</name>
    <dbReference type="NCBI Taxonomy" id="85552"/>
    <lineage>
        <taxon>Eukaryota</taxon>
        <taxon>Metazoa</taxon>
        <taxon>Ecdysozoa</taxon>
        <taxon>Arthropoda</taxon>
        <taxon>Crustacea</taxon>
        <taxon>Multicrustacea</taxon>
        <taxon>Malacostraca</taxon>
        <taxon>Eumalacostraca</taxon>
        <taxon>Eucarida</taxon>
        <taxon>Decapoda</taxon>
        <taxon>Pleocyemata</taxon>
        <taxon>Brachyura</taxon>
        <taxon>Eubrachyura</taxon>
        <taxon>Portunoidea</taxon>
        <taxon>Portunidae</taxon>
        <taxon>Portuninae</taxon>
        <taxon>Scylla</taxon>
    </lineage>
</organism>
<feature type="compositionally biased region" description="Low complexity" evidence="7">
    <location>
        <begin position="245"/>
        <end position="261"/>
    </location>
</feature>
<dbReference type="Pfam" id="PF00046">
    <property type="entry name" value="Homeodomain"/>
    <property type="match status" value="1"/>
</dbReference>
<dbReference type="Gene3D" id="1.10.10.60">
    <property type="entry name" value="Homeodomain-like"/>
    <property type="match status" value="1"/>
</dbReference>
<feature type="compositionally biased region" description="Gly residues" evidence="7">
    <location>
        <begin position="180"/>
        <end position="190"/>
    </location>
</feature>
<evidence type="ECO:0000256" key="2">
    <source>
        <dbReference type="ARBA" id="ARBA00023125"/>
    </source>
</evidence>
<dbReference type="SUPFAM" id="SSF46689">
    <property type="entry name" value="Homeodomain-like"/>
    <property type="match status" value="1"/>
</dbReference>
<evidence type="ECO:0000313" key="10">
    <source>
        <dbReference type="Proteomes" id="UP001487740"/>
    </source>
</evidence>
<keyword evidence="10" id="KW-1185">Reference proteome</keyword>
<dbReference type="AlphaFoldDB" id="A0AAW0UUU8"/>
<comment type="caution">
    <text evidence="9">The sequence shown here is derived from an EMBL/GenBank/DDBJ whole genome shotgun (WGS) entry which is preliminary data.</text>
</comment>
<dbReference type="CDD" id="cd00086">
    <property type="entry name" value="homeodomain"/>
    <property type="match status" value="1"/>
</dbReference>
<evidence type="ECO:0000256" key="7">
    <source>
        <dbReference type="SAM" id="MobiDB-lite"/>
    </source>
</evidence>
<feature type="domain" description="Homeobox" evidence="8">
    <location>
        <begin position="92"/>
        <end position="152"/>
    </location>
</feature>
<protein>
    <recommendedName>
        <fullName evidence="8">Homeobox domain-containing protein</fullName>
    </recommendedName>
</protein>
<dbReference type="PANTHER" id="PTHR24335:SF4">
    <property type="entry name" value="EXTRA-EXTRA"/>
    <property type="match status" value="1"/>
</dbReference>
<dbReference type="InterPro" id="IPR017970">
    <property type="entry name" value="Homeobox_CS"/>
</dbReference>
<keyword evidence="2 5" id="KW-0238">DNA-binding</keyword>
<dbReference type="GO" id="GO:0007417">
    <property type="term" value="P:central nervous system development"/>
    <property type="evidence" value="ECO:0007669"/>
    <property type="project" value="TreeGrafter"/>
</dbReference>
<reference evidence="9 10" key="1">
    <citation type="submission" date="2023-03" db="EMBL/GenBank/DDBJ databases">
        <title>High-quality genome of Scylla paramamosain provides insights in environmental adaptation.</title>
        <authorList>
            <person name="Zhang L."/>
        </authorList>
    </citation>
    <scope>NUCLEOTIDE SEQUENCE [LARGE SCALE GENOMIC DNA]</scope>
    <source>
        <strain evidence="9">LZ_2023a</strain>
        <tissue evidence="9">Muscle</tissue>
    </source>
</reference>
<dbReference type="PROSITE" id="PS00027">
    <property type="entry name" value="HOMEOBOX_1"/>
    <property type="match status" value="1"/>
</dbReference>
<feature type="compositionally biased region" description="Basic and acidic residues" evidence="7">
    <location>
        <begin position="155"/>
        <end position="178"/>
    </location>
</feature>
<evidence type="ECO:0000256" key="1">
    <source>
        <dbReference type="ARBA" id="ARBA00004123"/>
    </source>
</evidence>
<feature type="region of interest" description="Disordered" evidence="7">
    <location>
        <begin position="152"/>
        <end position="299"/>
    </location>
</feature>
<gene>
    <name evidence="9" type="ORF">O3P69_000898</name>
</gene>
<evidence type="ECO:0000256" key="4">
    <source>
        <dbReference type="ARBA" id="ARBA00023242"/>
    </source>
</evidence>
<evidence type="ECO:0000256" key="5">
    <source>
        <dbReference type="PROSITE-ProRule" id="PRU00108"/>
    </source>
</evidence>
<feature type="compositionally biased region" description="Acidic residues" evidence="7">
    <location>
        <begin position="212"/>
        <end position="225"/>
    </location>
</feature>